<protein>
    <recommendedName>
        <fullName evidence="4">aralkylamine N-acetyltransferase</fullName>
        <ecNumber evidence="4">2.3.1.87</ecNumber>
    </recommendedName>
</protein>
<dbReference type="SUPFAM" id="SSF55729">
    <property type="entry name" value="Acyl-CoA N-acyltransferases (Nat)"/>
    <property type="match status" value="1"/>
</dbReference>
<dbReference type="Gene3D" id="3.40.630.30">
    <property type="match status" value="1"/>
</dbReference>
<reference evidence="14" key="1">
    <citation type="submission" date="2016-11" db="UniProtKB">
        <authorList>
            <consortium name="WormBaseParasite"/>
        </authorList>
    </citation>
    <scope>IDENTIFICATION</scope>
</reference>
<comment type="catalytic activity">
    <reaction evidence="7">
        <text>serotonin + (5Z,8Z,11Z,14Z)-eicosatetraenoyl-CoA = N-[(5Z,8Z,11Z,14Z)-eicosatetraenoyl]-serotonin + CoA + H(+)</text>
        <dbReference type="Rhea" id="RHEA:51396"/>
        <dbReference type="ChEBI" id="CHEBI:15378"/>
        <dbReference type="ChEBI" id="CHEBI:57287"/>
        <dbReference type="ChEBI" id="CHEBI:57368"/>
        <dbReference type="ChEBI" id="CHEBI:132255"/>
        <dbReference type="ChEBI" id="CHEBI:350546"/>
    </reaction>
    <physiologicalReaction direction="left-to-right" evidence="7">
        <dbReference type="Rhea" id="RHEA:51397"/>
    </physiologicalReaction>
</comment>
<evidence type="ECO:0000256" key="5">
    <source>
        <dbReference type="ARBA" id="ARBA00050189"/>
    </source>
</evidence>
<organism evidence="13 14">
    <name type="scientific">Steinernema glaseri</name>
    <dbReference type="NCBI Taxonomy" id="37863"/>
    <lineage>
        <taxon>Eukaryota</taxon>
        <taxon>Metazoa</taxon>
        <taxon>Ecdysozoa</taxon>
        <taxon>Nematoda</taxon>
        <taxon>Chromadorea</taxon>
        <taxon>Rhabditida</taxon>
        <taxon>Tylenchina</taxon>
        <taxon>Panagrolaimomorpha</taxon>
        <taxon>Strongyloidoidea</taxon>
        <taxon>Steinernematidae</taxon>
        <taxon>Steinernema</taxon>
    </lineage>
</organism>
<comment type="catalytic activity">
    <reaction evidence="5">
        <text>dopamine + (9Z)-octadecenoyl-CoA = N-(9Z-octadecanoyl)-dopamine + CoA + H(+)</text>
        <dbReference type="Rhea" id="RHEA:51380"/>
        <dbReference type="ChEBI" id="CHEBI:15378"/>
        <dbReference type="ChEBI" id="CHEBI:31883"/>
        <dbReference type="ChEBI" id="CHEBI:57287"/>
        <dbReference type="ChEBI" id="CHEBI:57387"/>
        <dbReference type="ChEBI" id="CHEBI:59905"/>
    </reaction>
    <physiologicalReaction direction="left-to-right" evidence="5">
        <dbReference type="Rhea" id="RHEA:51381"/>
    </physiologicalReaction>
</comment>
<evidence type="ECO:0000256" key="2">
    <source>
        <dbReference type="ARBA" id="ARBA00037926"/>
    </source>
</evidence>
<evidence type="ECO:0000256" key="6">
    <source>
        <dbReference type="ARBA" id="ARBA00050849"/>
    </source>
</evidence>
<dbReference type="PANTHER" id="PTHR20905:SF1">
    <property type="entry name" value="AT07410P-RELATED"/>
    <property type="match status" value="1"/>
</dbReference>
<evidence type="ECO:0000313" key="14">
    <source>
        <dbReference type="WBParaSite" id="L893_g9187.t1"/>
    </source>
</evidence>
<comment type="catalytic activity">
    <reaction evidence="12">
        <text>serotonin + acetyl-CoA = N-acetylserotonin + CoA + H(+)</text>
        <dbReference type="Rhea" id="RHEA:25217"/>
        <dbReference type="ChEBI" id="CHEBI:15378"/>
        <dbReference type="ChEBI" id="CHEBI:17697"/>
        <dbReference type="ChEBI" id="CHEBI:57287"/>
        <dbReference type="ChEBI" id="CHEBI:57288"/>
        <dbReference type="ChEBI" id="CHEBI:350546"/>
        <dbReference type="EC" id="2.3.1.87"/>
    </reaction>
    <physiologicalReaction direction="left-to-right" evidence="12">
        <dbReference type="Rhea" id="RHEA:25218"/>
    </physiologicalReaction>
</comment>
<dbReference type="Proteomes" id="UP000095287">
    <property type="component" value="Unplaced"/>
</dbReference>
<dbReference type="GO" id="GO:0004059">
    <property type="term" value="F:aralkylamine N-acetyltransferase activity"/>
    <property type="evidence" value="ECO:0007669"/>
    <property type="project" value="UniProtKB-EC"/>
</dbReference>
<sequence length="263" mass="30108">MLSLDGVLSSWKLDSTTRPSRPQLHLLFPPDPFLFLFQKMPPFESKDSKEDLRVVRLIKADRDAVVAFMQKEFRRFEPLTASLDPTEAEAERFIQRTVDYCLKYPISFAMKKEDGTIVGICLNTYLTRPKEGDEEPSGLDDVKTNEVVKIVHFLRAQEWKILPQDIKNVVDVAILTVDSAYARRGIACTLLKELNEEKIKAEGVQGLVSELTNVKSQNLLTQKFGFKEIYSIDLADWKDDQGRQIFECSKFDTYKSISAFKAL</sequence>
<accession>A0A1I8AU33</accession>
<evidence type="ECO:0000256" key="10">
    <source>
        <dbReference type="ARBA" id="ARBA00052178"/>
    </source>
</evidence>
<evidence type="ECO:0000313" key="13">
    <source>
        <dbReference type="Proteomes" id="UP000095287"/>
    </source>
</evidence>
<dbReference type="EC" id="2.3.1.87" evidence="4"/>
<comment type="similarity">
    <text evidence="3">Belongs to the acetyltransferase family. AANAT subfamily.</text>
</comment>
<dbReference type="InterPro" id="IPR016181">
    <property type="entry name" value="Acyl_CoA_acyltransferase"/>
</dbReference>
<keyword evidence="1" id="KW-0808">Transferase</keyword>
<evidence type="ECO:0000256" key="9">
    <source>
        <dbReference type="ARBA" id="ARBA00051823"/>
    </source>
</evidence>
<comment type="catalytic activity">
    <reaction evidence="10">
        <text>serotonin + hexadecanoyl-CoA = N-hexadecanoyl-serotonin + CoA + H(+)</text>
        <dbReference type="Rhea" id="RHEA:51384"/>
        <dbReference type="ChEBI" id="CHEBI:15378"/>
        <dbReference type="ChEBI" id="CHEBI:57287"/>
        <dbReference type="ChEBI" id="CHEBI:57379"/>
        <dbReference type="ChEBI" id="CHEBI:134059"/>
        <dbReference type="ChEBI" id="CHEBI:350546"/>
    </reaction>
    <physiologicalReaction direction="left-to-right" evidence="10">
        <dbReference type="Rhea" id="RHEA:51385"/>
    </physiologicalReaction>
</comment>
<evidence type="ECO:0000256" key="3">
    <source>
        <dbReference type="ARBA" id="ARBA00038182"/>
    </source>
</evidence>
<evidence type="ECO:0000256" key="11">
    <source>
        <dbReference type="ARBA" id="ARBA00052335"/>
    </source>
</evidence>
<evidence type="ECO:0000256" key="1">
    <source>
        <dbReference type="ARBA" id="ARBA00022679"/>
    </source>
</evidence>
<evidence type="ECO:0000256" key="12">
    <source>
        <dbReference type="ARBA" id="ARBA00052491"/>
    </source>
</evidence>
<comment type="catalytic activity">
    <reaction evidence="11">
        <text>dopamine + hexadecanoyl-CoA = N-hexadecanoyl-dopamine + CoA + H(+)</text>
        <dbReference type="Rhea" id="RHEA:51376"/>
        <dbReference type="ChEBI" id="CHEBI:15378"/>
        <dbReference type="ChEBI" id="CHEBI:57287"/>
        <dbReference type="ChEBI" id="CHEBI:57379"/>
        <dbReference type="ChEBI" id="CHEBI:59905"/>
        <dbReference type="ChEBI" id="CHEBI:134058"/>
    </reaction>
    <physiologicalReaction direction="left-to-right" evidence="11">
        <dbReference type="Rhea" id="RHEA:51377"/>
    </physiologicalReaction>
</comment>
<comment type="catalytic activity">
    <reaction evidence="6">
        <text>serotonin + octadecanoyl-CoA = N-octadecanoyl-serotonin + CoA + H(+)</text>
        <dbReference type="Rhea" id="RHEA:51400"/>
        <dbReference type="ChEBI" id="CHEBI:15378"/>
        <dbReference type="ChEBI" id="CHEBI:57287"/>
        <dbReference type="ChEBI" id="CHEBI:57394"/>
        <dbReference type="ChEBI" id="CHEBI:134065"/>
        <dbReference type="ChEBI" id="CHEBI:350546"/>
    </reaction>
    <physiologicalReaction direction="left-to-right" evidence="6">
        <dbReference type="Rhea" id="RHEA:51401"/>
    </physiologicalReaction>
</comment>
<dbReference type="AlphaFoldDB" id="A0A1I8AU33"/>
<dbReference type="PANTHER" id="PTHR20905">
    <property type="entry name" value="N-ACETYLTRANSFERASE-RELATED"/>
    <property type="match status" value="1"/>
</dbReference>
<dbReference type="WBParaSite" id="L893_g9187.t1">
    <property type="protein sequence ID" value="L893_g9187.t1"/>
    <property type="gene ID" value="L893_g9187"/>
</dbReference>
<name>A0A1I8AU33_9BILA</name>
<keyword evidence="13" id="KW-1185">Reference proteome</keyword>
<evidence type="ECO:0000256" key="8">
    <source>
        <dbReference type="ARBA" id="ARBA00051711"/>
    </source>
</evidence>
<comment type="catalytic activity">
    <reaction evidence="8">
        <text>dopamine + acetyl-CoA = N-acetyldopamine + CoA + H(+)</text>
        <dbReference type="Rhea" id="RHEA:51388"/>
        <dbReference type="ChEBI" id="CHEBI:15378"/>
        <dbReference type="ChEBI" id="CHEBI:57287"/>
        <dbReference type="ChEBI" id="CHEBI:57288"/>
        <dbReference type="ChEBI" id="CHEBI:59905"/>
        <dbReference type="ChEBI" id="CHEBI:125678"/>
    </reaction>
    <physiologicalReaction direction="left-to-right" evidence="8">
        <dbReference type="Rhea" id="RHEA:51389"/>
    </physiologicalReaction>
</comment>
<comment type="pathway">
    <text evidence="2">Aromatic compound metabolism; melatonin biosynthesis; melatonin from serotonin: step 1/2.</text>
</comment>
<evidence type="ECO:0000256" key="4">
    <source>
        <dbReference type="ARBA" id="ARBA00039114"/>
    </source>
</evidence>
<comment type="catalytic activity">
    <reaction evidence="9">
        <text>serotonin + (9Z)-octadecenoyl-CoA = N-(9Z-octadecenoyl)-serotonin + CoA + H(+)</text>
        <dbReference type="Rhea" id="RHEA:51392"/>
        <dbReference type="ChEBI" id="CHEBI:15378"/>
        <dbReference type="ChEBI" id="CHEBI:57287"/>
        <dbReference type="ChEBI" id="CHEBI:57387"/>
        <dbReference type="ChEBI" id="CHEBI:134064"/>
        <dbReference type="ChEBI" id="CHEBI:350546"/>
    </reaction>
    <physiologicalReaction direction="left-to-right" evidence="9">
        <dbReference type="Rhea" id="RHEA:51393"/>
    </physiologicalReaction>
</comment>
<evidence type="ECO:0000256" key="7">
    <source>
        <dbReference type="ARBA" id="ARBA00051284"/>
    </source>
</evidence>
<proteinExistence type="inferred from homology"/>
<dbReference type="FunFam" id="3.40.630.30:FF:000046">
    <property type="entry name" value="Dopamine N-acetyltransferase"/>
    <property type="match status" value="1"/>
</dbReference>